<proteinExistence type="predicted"/>
<keyword evidence="2" id="KW-1185">Reference proteome</keyword>
<dbReference type="AlphaFoldDB" id="A0A196SKT8"/>
<name>A0A196SKT8_BLAHN</name>
<accession>A0A196SKT8</accession>
<evidence type="ECO:0000313" key="1">
    <source>
        <dbReference type="EMBL" id="OAO17670.1"/>
    </source>
</evidence>
<dbReference type="Proteomes" id="UP000078348">
    <property type="component" value="Unassembled WGS sequence"/>
</dbReference>
<dbReference type="EMBL" id="LXWW01000022">
    <property type="protein sequence ID" value="OAO17670.1"/>
    <property type="molecule type" value="Genomic_DNA"/>
</dbReference>
<reference evidence="1 2" key="1">
    <citation type="submission" date="2016-05" db="EMBL/GenBank/DDBJ databases">
        <title>Nuclear genome of Blastocystis sp. subtype 1 NandII.</title>
        <authorList>
            <person name="Gentekaki E."/>
            <person name="Curtis B."/>
            <person name="Stairs C."/>
            <person name="Eme L."/>
            <person name="Herman E."/>
            <person name="Klimes V."/>
            <person name="Arias M.C."/>
            <person name="Elias M."/>
            <person name="Hilliou F."/>
            <person name="Klute M."/>
            <person name="Malik S.-B."/>
            <person name="Pightling A."/>
            <person name="Rachubinski R."/>
            <person name="Salas D."/>
            <person name="Schlacht A."/>
            <person name="Suga H."/>
            <person name="Archibald J."/>
            <person name="Ball S.G."/>
            <person name="Clark G."/>
            <person name="Dacks J."/>
            <person name="Van Der Giezen M."/>
            <person name="Tsaousis A."/>
            <person name="Roger A."/>
        </authorList>
    </citation>
    <scope>NUCLEOTIDE SEQUENCE [LARGE SCALE GENOMIC DNA]</scope>
    <source>
        <strain evidence="2">ATCC 50177 / NandII</strain>
    </source>
</reference>
<protein>
    <submittedName>
        <fullName evidence="1">Uncharacterized protein</fullName>
    </submittedName>
</protein>
<comment type="caution">
    <text evidence="1">The sequence shown here is derived from an EMBL/GenBank/DDBJ whole genome shotgun (WGS) entry which is preliminary data.</text>
</comment>
<gene>
    <name evidence="1" type="ORF">AV274_0613</name>
</gene>
<organism evidence="1 2">
    <name type="scientific">Blastocystis sp. subtype 1 (strain ATCC 50177 / NandII)</name>
    <dbReference type="NCBI Taxonomy" id="478820"/>
    <lineage>
        <taxon>Eukaryota</taxon>
        <taxon>Sar</taxon>
        <taxon>Stramenopiles</taxon>
        <taxon>Bigyra</taxon>
        <taxon>Opalozoa</taxon>
        <taxon>Opalinata</taxon>
        <taxon>Blastocystidae</taxon>
        <taxon>Blastocystis</taxon>
    </lineage>
</organism>
<evidence type="ECO:0000313" key="2">
    <source>
        <dbReference type="Proteomes" id="UP000078348"/>
    </source>
</evidence>
<sequence>MRPFNLCRKGVEVQHKGRSATQREAQKLLLTLLQKSPAHSFESFAIVFDLMLLAVARKDAAAFAALRQVVVRELDATPIAFCQALHKERQRVLLFTRFLQCVRQSSPAVQTFFQDVIEKASFLLESQTDDARVCKEENRLLSQTRWHSLLDTCTREDVHAYNVCVALLKRRQILRCCVLWVKYWGIDVVLVGSERWVEERKEVHRKAMAKCSEMTKRFLLFDACMMDCWKCLLGKSRVMAEVLAMESSSVLYPM</sequence>